<evidence type="ECO:0000313" key="3">
    <source>
        <dbReference type="EMBL" id="OGC44855.1"/>
    </source>
</evidence>
<dbReference type="GO" id="GO:0008237">
    <property type="term" value="F:metallopeptidase activity"/>
    <property type="evidence" value="ECO:0007669"/>
    <property type="project" value="InterPro"/>
</dbReference>
<organism evidence="3 4">
    <name type="scientific">candidate division WWE3 bacterium RBG_19FT_COMBO_53_11</name>
    <dbReference type="NCBI Taxonomy" id="1802613"/>
    <lineage>
        <taxon>Bacteria</taxon>
        <taxon>Katanobacteria</taxon>
    </lineage>
</organism>
<dbReference type="PANTHER" id="PTHR30624">
    <property type="entry name" value="UNCHARACTERIZED PROTEIN TLDD AND PMBA"/>
    <property type="match status" value="1"/>
</dbReference>
<dbReference type="SUPFAM" id="SSF111283">
    <property type="entry name" value="Putative modulator of DNA gyrase, PmbA/TldD"/>
    <property type="match status" value="1"/>
</dbReference>
<dbReference type="GO" id="GO:0006508">
    <property type="term" value="P:proteolysis"/>
    <property type="evidence" value="ECO:0007669"/>
    <property type="project" value="InterPro"/>
</dbReference>
<evidence type="ECO:0000256" key="1">
    <source>
        <dbReference type="ARBA" id="ARBA00005836"/>
    </source>
</evidence>
<gene>
    <name evidence="3" type="ORF">A2V54_03635</name>
</gene>
<dbReference type="AlphaFoldDB" id="A0A1F4UIR7"/>
<proteinExistence type="inferred from homology"/>
<dbReference type="InterPro" id="IPR051463">
    <property type="entry name" value="Peptidase_U62_metallo"/>
</dbReference>
<evidence type="ECO:0000313" key="4">
    <source>
        <dbReference type="Proteomes" id="UP000176583"/>
    </source>
</evidence>
<name>A0A1F4UIR7_UNCKA</name>
<dbReference type="Pfam" id="PF19289">
    <property type="entry name" value="PmbA_TldD_3rd"/>
    <property type="match status" value="1"/>
</dbReference>
<accession>A0A1F4UIR7</accession>
<comment type="caution">
    <text evidence="3">The sequence shown here is derived from an EMBL/GenBank/DDBJ whole genome shotgun (WGS) entry which is preliminary data.</text>
</comment>
<dbReference type="GO" id="GO:0005829">
    <property type="term" value="C:cytosol"/>
    <property type="evidence" value="ECO:0007669"/>
    <property type="project" value="TreeGrafter"/>
</dbReference>
<dbReference type="PANTHER" id="PTHR30624:SF4">
    <property type="entry name" value="METALLOPROTEASE TLDD"/>
    <property type="match status" value="1"/>
</dbReference>
<dbReference type="InterPro" id="IPR045569">
    <property type="entry name" value="Metalloprtase-TldD/E_C"/>
</dbReference>
<protein>
    <recommendedName>
        <fullName evidence="2">Metalloprotease TldD/E C-terminal domain-containing protein</fullName>
    </recommendedName>
</protein>
<sequence length="666" mass="72948">MVDEVEGVNSLPPDEYTFLAEEFARVVDRGIDSYQEQGAPGRRINYVSLAMDSRTVLICETDERGIPHFIVTGTETDNKGATLRQRAFIGAAAEVATYGRADQSANLAEDQTVVKGFEVGRQSYDLVENAVQEALARGEEVQRKIDEESYIYFPPLPRKGTETMVNLDLEPALDLNMIRDLVSLGWQEIKRGLGAKIDEAYVVFAKWAEHYIFADNEGARDSVVVPRVAFVVVVKTKKGSEAFGALRGSCGKLAEIFSRGDDYRGKDVFECVKILAAKVTKEAVNLDRAQSMKVVGNEFYAILSPGVSGVLAHEVYGHTSEGDIIAESRYSKTAKVNLKGRLGAQISSHKAFRILESGTPQTDLGAGRTIAFGWGSLAVDNRGDLPLDVLIAENGTMVGALLDRYCFGDVTDGLPANILKTIEERGLTGNARREKFDDPCLVRMRNTYICPDPSGPETLAKMADLIPRNKKGIYIASCHGGWVQTETGEFQITGNLGYLIENGAVTDKPVKDVVILGNITNFGDQIVALGSGVTVSEVFTGFCGKDGQWVPVESVGPLMLIKDVKAATAYSPRPWAKLIQDYLEQFEQVKTGQRRRENVYIQDVVEGLDEGVVSSHTHLCVSTALLGTVKEEIAWILGRSEHADFVSVEDPEKGRHLVRRSNSYDS</sequence>
<dbReference type="EMBL" id="MEUW01000007">
    <property type="protein sequence ID" value="OGC44855.1"/>
    <property type="molecule type" value="Genomic_DNA"/>
</dbReference>
<comment type="similarity">
    <text evidence="1">Belongs to the peptidase U62 family.</text>
</comment>
<feature type="domain" description="Metalloprotease TldD/E C-terminal" evidence="2">
    <location>
        <begin position="300"/>
        <end position="566"/>
    </location>
</feature>
<reference evidence="3 4" key="1">
    <citation type="journal article" date="2016" name="Nat. Commun.">
        <title>Thousands of microbial genomes shed light on interconnected biogeochemical processes in an aquifer system.</title>
        <authorList>
            <person name="Anantharaman K."/>
            <person name="Brown C.T."/>
            <person name="Hug L.A."/>
            <person name="Sharon I."/>
            <person name="Castelle C.J."/>
            <person name="Probst A.J."/>
            <person name="Thomas B.C."/>
            <person name="Singh A."/>
            <person name="Wilkins M.J."/>
            <person name="Karaoz U."/>
            <person name="Brodie E.L."/>
            <person name="Williams K.H."/>
            <person name="Hubbard S.S."/>
            <person name="Banfield J.F."/>
        </authorList>
    </citation>
    <scope>NUCLEOTIDE SEQUENCE [LARGE SCALE GENOMIC DNA]</scope>
</reference>
<dbReference type="Proteomes" id="UP000176583">
    <property type="component" value="Unassembled WGS sequence"/>
</dbReference>
<evidence type="ECO:0000259" key="2">
    <source>
        <dbReference type="Pfam" id="PF19289"/>
    </source>
</evidence>
<dbReference type="InterPro" id="IPR036059">
    <property type="entry name" value="TldD/PmbA_sf"/>
</dbReference>